<dbReference type="FunFam" id="3.30.70.270:FF:000001">
    <property type="entry name" value="Diguanylate cyclase domain protein"/>
    <property type="match status" value="1"/>
</dbReference>
<dbReference type="SMART" id="SM00052">
    <property type="entry name" value="EAL"/>
    <property type="match status" value="1"/>
</dbReference>
<dbReference type="PROSITE" id="PS50883">
    <property type="entry name" value="EAL"/>
    <property type="match status" value="1"/>
</dbReference>
<dbReference type="Gene3D" id="3.30.70.270">
    <property type="match status" value="1"/>
</dbReference>
<dbReference type="CDD" id="cd01949">
    <property type="entry name" value="GGDEF"/>
    <property type="match status" value="1"/>
</dbReference>
<dbReference type="Gene3D" id="3.30.450.20">
    <property type="entry name" value="PAS domain"/>
    <property type="match status" value="3"/>
</dbReference>
<evidence type="ECO:0000256" key="2">
    <source>
        <dbReference type="SAM" id="Phobius"/>
    </source>
</evidence>
<dbReference type="InterPro" id="IPR001633">
    <property type="entry name" value="EAL_dom"/>
</dbReference>
<evidence type="ECO:0000256" key="1">
    <source>
        <dbReference type="ARBA" id="ARBA00051114"/>
    </source>
</evidence>
<dbReference type="Proteomes" id="UP000446768">
    <property type="component" value="Unassembled WGS sequence"/>
</dbReference>
<dbReference type="Pfam" id="PF00990">
    <property type="entry name" value="GGDEF"/>
    <property type="match status" value="1"/>
</dbReference>
<evidence type="ECO:0000313" key="6">
    <source>
        <dbReference type="Proteomes" id="UP000446768"/>
    </source>
</evidence>
<dbReference type="InterPro" id="IPR035919">
    <property type="entry name" value="EAL_sf"/>
</dbReference>
<comment type="catalytic activity">
    <reaction evidence="1">
        <text>3',3'-c-di-GMP + H2O = 5'-phosphoguanylyl(3'-&gt;5')guanosine + H(+)</text>
        <dbReference type="Rhea" id="RHEA:24902"/>
        <dbReference type="ChEBI" id="CHEBI:15377"/>
        <dbReference type="ChEBI" id="CHEBI:15378"/>
        <dbReference type="ChEBI" id="CHEBI:58754"/>
        <dbReference type="ChEBI" id="CHEBI:58805"/>
        <dbReference type="EC" id="3.1.4.52"/>
    </reaction>
    <physiologicalReaction direction="left-to-right" evidence="1">
        <dbReference type="Rhea" id="RHEA:24903"/>
    </physiologicalReaction>
</comment>
<dbReference type="CDD" id="cd01948">
    <property type="entry name" value="EAL"/>
    <property type="match status" value="1"/>
</dbReference>
<reference evidence="5 6" key="1">
    <citation type="submission" date="2019-11" db="EMBL/GenBank/DDBJ databases">
        <title>Novel species isolated from a subtropical stream in China.</title>
        <authorList>
            <person name="Lu H."/>
        </authorList>
    </citation>
    <scope>NUCLEOTIDE SEQUENCE [LARGE SCALE GENOMIC DNA]</scope>
    <source>
        <strain evidence="5 6">FT92W</strain>
    </source>
</reference>
<evidence type="ECO:0000259" key="3">
    <source>
        <dbReference type="PROSITE" id="PS50883"/>
    </source>
</evidence>
<dbReference type="InterPro" id="IPR035965">
    <property type="entry name" value="PAS-like_dom_sf"/>
</dbReference>
<feature type="transmembrane region" description="Helical" evidence="2">
    <location>
        <begin position="25"/>
        <end position="46"/>
    </location>
</feature>
<dbReference type="InterPro" id="IPR013656">
    <property type="entry name" value="PAS_4"/>
</dbReference>
<dbReference type="NCBIfam" id="TIGR00229">
    <property type="entry name" value="sensory_box"/>
    <property type="match status" value="1"/>
</dbReference>
<dbReference type="CDD" id="cd12915">
    <property type="entry name" value="PDC2_DGC_like"/>
    <property type="match status" value="1"/>
</dbReference>
<dbReference type="CDD" id="cd12914">
    <property type="entry name" value="PDC1_DGC_like"/>
    <property type="match status" value="1"/>
</dbReference>
<evidence type="ECO:0000259" key="4">
    <source>
        <dbReference type="PROSITE" id="PS50887"/>
    </source>
</evidence>
<dbReference type="AlphaFoldDB" id="A0A7X2LPI0"/>
<accession>A0A7X2LPI0</accession>
<dbReference type="SUPFAM" id="SSF55073">
    <property type="entry name" value="Nucleotide cyclase"/>
    <property type="match status" value="1"/>
</dbReference>
<dbReference type="Gene3D" id="3.20.20.450">
    <property type="entry name" value="EAL domain"/>
    <property type="match status" value="1"/>
</dbReference>
<keyword evidence="2" id="KW-1133">Transmembrane helix</keyword>
<keyword evidence="2" id="KW-0472">Membrane</keyword>
<keyword evidence="2" id="KW-0812">Transmembrane</keyword>
<dbReference type="SUPFAM" id="SSF141868">
    <property type="entry name" value="EAL domain-like"/>
    <property type="match status" value="1"/>
</dbReference>
<feature type="transmembrane region" description="Helical" evidence="2">
    <location>
        <begin position="293"/>
        <end position="315"/>
    </location>
</feature>
<proteinExistence type="predicted"/>
<dbReference type="PANTHER" id="PTHR44757">
    <property type="entry name" value="DIGUANYLATE CYCLASE DGCP"/>
    <property type="match status" value="1"/>
</dbReference>
<dbReference type="GO" id="GO:0071732">
    <property type="term" value="P:cellular response to nitric oxide"/>
    <property type="evidence" value="ECO:0007669"/>
    <property type="project" value="UniProtKB-ARBA"/>
</dbReference>
<feature type="domain" description="GGDEF" evidence="4">
    <location>
        <begin position="487"/>
        <end position="621"/>
    </location>
</feature>
<feature type="domain" description="EAL" evidence="3">
    <location>
        <begin position="630"/>
        <end position="884"/>
    </location>
</feature>
<name>A0A7X2LPI0_9BURK</name>
<keyword evidence="6" id="KW-1185">Reference proteome</keyword>
<dbReference type="SUPFAM" id="SSF55785">
    <property type="entry name" value="PYP-like sensor domain (PAS domain)"/>
    <property type="match status" value="1"/>
</dbReference>
<dbReference type="GO" id="GO:0071111">
    <property type="term" value="F:cyclic-guanylate-specific phosphodiesterase activity"/>
    <property type="evidence" value="ECO:0007669"/>
    <property type="project" value="UniProtKB-EC"/>
</dbReference>
<organism evidence="5 6">
    <name type="scientific">Pseudoduganella rivuli</name>
    <dbReference type="NCBI Taxonomy" id="2666085"/>
    <lineage>
        <taxon>Bacteria</taxon>
        <taxon>Pseudomonadati</taxon>
        <taxon>Pseudomonadota</taxon>
        <taxon>Betaproteobacteria</taxon>
        <taxon>Burkholderiales</taxon>
        <taxon>Oxalobacteraceae</taxon>
        <taxon>Telluria group</taxon>
        <taxon>Pseudoduganella</taxon>
    </lineage>
</organism>
<dbReference type="EMBL" id="WKJJ01000001">
    <property type="protein sequence ID" value="MRV70275.1"/>
    <property type="molecule type" value="Genomic_DNA"/>
</dbReference>
<dbReference type="SMART" id="SM00267">
    <property type="entry name" value="GGDEF"/>
    <property type="match status" value="1"/>
</dbReference>
<dbReference type="InterPro" id="IPR043128">
    <property type="entry name" value="Rev_trsase/Diguanyl_cyclase"/>
</dbReference>
<dbReference type="FunFam" id="3.20.20.450:FF:000001">
    <property type="entry name" value="Cyclic di-GMP phosphodiesterase yahA"/>
    <property type="match status" value="1"/>
</dbReference>
<evidence type="ECO:0000313" key="5">
    <source>
        <dbReference type="EMBL" id="MRV70275.1"/>
    </source>
</evidence>
<dbReference type="InterPro" id="IPR029787">
    <property type="entry name" value="Nucleotide_cyclase"/>
</dbReference>
<dbReference type="PANTHER" id="PTHR44757:SF2">
    <property type="entry name" value="BIOFILM ARCHITECTURE MAINTENANCE PROTEIN MBAA"/>
    <property type="match status" value="1"/>
</dbReference>
<dbReference type="InterPro" id="IPR000014">
    <property type="entry name" value="PAS"/>
</dbReference>
<comment type="caution">
    <text evidence="5">The sequence shown here is derived from an EMBL/GenBank/DDBJ whole genome shotgun (WGS) entry which is preliminary data.</text>
</comment>
<dbReference type="InterPro" id="IPR052155">
    <property type="entry name" value="Biofilm_reg_signaling"/>
</dbReference>
<protein>
    <submittedName>
        <fullName evidence="5">EAL domain-containing protein</fullName>
    </submittedName>
</protein>
<sequence>MEAHGGHDDFGGSARWRRMALETYVTLPLFTLVLLGAIWTATLHFIDAELDAAHNVAGDSLVELSDTYEAQVVRNLQGIDQTLKVLKYAVEKKGAAGALPELQQNDLLPPGLVFIVSIADASGRIVASNPATESISVANEEYFLYHQQRRTSSTYIAQAMRDQANKDWHLHFTRRVNTPEGEFAGVVVVEVDPGYFTSGYERARLGEKGVLGLVGSDGVARVLRVGELVSWGQKIAAMPDKGTTVPQALPGSWDGVRRYTALRPLPRYQLSVLVGLSEDEQMAPAFGKRRERLLEAGAASVAVLLVAALAWFWTWQGARARRHIRRAQETYAAASEANMDAFFVLRAIRGADGAITDFKIATANSRAEQMSGHSKQALQGQSLCNWLPQVRHNGIFKRLVRIATEGGVHQEEWENTMPQLNAGWIHAQVVGVEGGAVMIVRDITERKAAEHRIFHMALHDALTGLPNRSLIGDRLQQAIAEAQRDHNAVHVAFIDLDGFKLVNDGLGHTAGDLLLKEVAGRMAACLRRHDTVGRFGGDEFVLVLPQQKNDMAPTASLLERVREAVIGPVVLDEQEVRVSCSIGVAMYPRDGEDPDTLLMNADAAMYRAKETGKNNVQFYTQEMNSSLEEKLALLDGLRKALDDNQLYVEYQPKADLSSGLLFGVEALVRWRHPERGMIRPDIFIPLAEECGMIGAIGDWVLQQACHQARAWQAAGLPPITVSVNVSPRQFDDLRLVARVVEALNASGLAAGLLELEVTESLIMRDVGQAVAKMRELEAKGVALSIDDFGTGYSSLSSLKRFPISRLKIDKSFVRDLDTSADDRAIARAIISLAHELDVRVIAEGVETVQQRDFLQANGCDEMQGYLLSRPVAPQEIAVLLARQREAAERGQLLTADTQAPIA</sequence>
<gene>
    <name evidence="5" type="ORF">GJ700_00885</name>
</gene>
<dbReference type="PROSITE" id="PS50887">
    <property type="entry name" value="GGDEF"/>
    <property type="match status" value="1"/>
</dbReference>
<dbReference type="InterPro" id="IPR000160">
    <property type="entry name" value="GGDEF_dom"/>
</dbReference>
<dbReference type="RefSeq" id="WP_154370767.1">
    <property type="nucleotide sequence ID" value="NZ_WKJJ01000001.1"/>
</dbReference>
<dbReference type="Pfam" id="PF00563">
    <property type="entry name" value="EAL"/>
    <property type="match status" value="1"/>
</dbReference>
<dbReference type="NCBIfam" id="TIGR00254">
    <property type="entry name" value="GGDEF"/>
    <property type="match status" value="1"/>
</dbReference>
<dbReference type="Pfam" id="PF08448">
    <property type="entry name" value="PAS_4"/>
    <property type="match status" value="1"/>
</dbReference>